<feature type="region of interest" description="Disordered" evidence="2">
    <location>
        <begin position="2601"/>
        <end position="2625"/>
    </location>
</feature>
<gene>
    <name evidence="6" type="ORF">D3H35_23320</name>
</gene>
<dbReference type="Pfam" id="PF00139">
    <property type="entry name" value="Lectin_legB"/>
    <property type="match status" value="1"/>
</dbReference>
<feature type="signal peptide" evidence="3">
    <location>
        <begin position="1"/>
        <end position="27"/>
    </location>
</feature>
<feature type="region of interest" description="Disordered" evidence="2">
    <location>
        <begin position="1550"/>
        <end position="1577"/>
    </location>
</feature>
<feature type="compositionally biased region" description="Low complexity" evidence="2">
    <location>
        <begin position="2417"/>
        <end position="2431"/>
    </location>
</feature>
<dbReference type="EMBL" id="QXJM01000040">
    <property type="protein sequence ID" value="RIE01315.1"/>
    <property type="molecule type" value="Genomic_DNA"/>
</dbReference>
<dbReference type="InterPro" id="IPR006626">
    <property type="entry name" value="PbH1"/>
</dbReference>
<evidence type="ECO:0000259" key="4">
    <source>
        <dbReference type="PROSITE" id="PS50825"/>
    </source>
</evidence>
<dbReference type="Proteomes" id="UP000266340">
    <property type="component" value="Unassembled WGS sequence"/>
</dbReference>
<dbReference type="InterPro" id="IPR013783">
    <property type="entry name" value="Ig-like_fold"/>
</dbReference>
<dbReference type="InterPro" id="IPR018225">
    <property type="entry name" value="Transaldolase_AS"/>
</dbReference>
<name>A0A398CFV4_9BACL</name>
<dbReference type="PROSITE" id="PS51272">
    <property type="entry name" value="SLH"/>
    <property type="match status" value="2"/>
</dbReference>
<feature type="compositionally biased region" description="Polar residues" evidence="2">
    <location>
        <begin position="1408"/>
        <end position="1417"/>
    </location>
</feature>
<feature type="compositionally biased region" description="Polar residues" evidence="2">
    <location>
        <begin position="2484"/>
        <end position="2502"/>
    </location>
</feature>
<feature type="compositionally biased region" description="Polar residues" evidence="2">
    <location>
        <begin position="2387"/>
        <end position="2407"/>
    </location>
</feature>
<organism evidence="6 7">
    <name type="scientific">Cohnella faecalis</name>
    <dbReference type="NCBI Taxonomy" id="2315694"/>
    <lineage>
        <taxon>Bacteria</taxon>
        <taxon>Bacillati</taxon>
        <taxon>Bacillota</taxon>
        <taxon>Bacilli</taxon>
        <taxon>Bacillales</taxon>
        <taxon>Paenibacillaceae</taxon>
        <taxon>Cohnella</taxon>
    </lineage>
</organism>
<reference evidence="6 7" key="1">
    <citation type="submission" date="2018-09" db="EMBL/GenBank/DDBJ databases">
        <title>Cohnella cavernae sp. nov., isolated from a karst cave.</title>
        <authorList>
            <person name="Zhu H."/>
        </authorList>
    </citation>
    <scope>NUCLEOTIDE SEQUENCE [LARGE SCALE GENOMIC DNA]</scope>
    <source>
        <strain evidence="6 7">K2E09-144</strain>
    </source>
</reference>
<dbReference type="SMART" id="SM00710">
    <property type="entry name" value="PbH1"/>
    <property type="match status" value="7"/>
</dbReference>
<dbReference type="PROSITE" id="PS50825">
    <property type="entry name" value="HYR"/>
    <property type="match status" value="1"/>
</dbReference>
<feature type="compositionally biased region" description="Low complexity" evidence="2">
    <location>
        <begin position="1159"/>
        <end position="1169"/>
    </location>
</feature>
<comment type="caution">
    <text evidence="6">The sequence shown here is derived from an EMBL/GenBank/DDBJ whole genome shotgun (WGS) entry which is preliminary data.</text>
</comment>
<feature type="compositionally biased region" description="Low complexity" evidence="2">
    <location>
        <begin position="2512"/>
        <end position="2526"/>
    </location>
</feature>
<dbReference type="InterPro" id="IPR003410">
    <property type="entry name" value="HYR_dom"/>
</dbReference>
<dbReference type="InterPro" id="IPR001119">
    <property type="entry name" value="SLH_dom"/>
</dbReference>
<protein>
    <recommendedName>
        <fullName evidence="8">Tandem-95 repeat protein</fullName>
    </recommendedName>
</protein>
<feature type="compositionally biased region" description="Polar residues" evidence="2">
    <location>
        <begin position="2549"/>
        <end position="2559"/>
    </location>
</feature>
<feature type="domain" description="SLH" evidence="5">
    <location>
        <begin position="3584"/>
        <end position="3642"/>
    </location>
</feature>
<dbReference type="InterPro" id="IPR044016">
    <property type="entry name" value="Big_13"/>
</dbReference>
<feature type="chain" id="PRO_5017484583" description="Tandem-95 repeat protein" evidence="3">
    <location>
        <begin position="28"/>
        <end position="3685"/>
    </location>
</feature>
<accession>A0A398CFV4</accession>
<feature type="compositionally biased region" description="Low complexity" evidence="2">
    <location>
        <begin position="1349"/>
        <end position="1359"/>
    </location>
</feature>
<feature type="compositionally biased region" description="Low complexity" evidence="2">
    <location>
        <begin position="1369"/>
        <end position="1381"/>
    </location>
</feature>
<dbReference type="Pfam" id="PF13620">
    <property type="entry name" value="CarboxypepD_reg"/>
    <property type="match status" value="1"/>
</dbReference>
<keyword evidence="3" id="KW-0732">Signal</keyword>
<feature type="compositionally biased region" description="Polar residues" evidence="2">
    <location>
        <begin position="2454"/>
        <end position="2464"/>
    </location>
</feature>
<feature type="region of interest" description="Disordered" evidence="2">
    <location>
        <begin position="1349"/>
        <end position="1417"/>
    </location>
</feature>
<dbReference type="Gene3D" id="2.60.40.1120">
    <property type="entry name" value="Carboxypeptidase-like, regulatory domain"/>
    <property type="match status" value="2"/>
</dbReference>
<dbReference type="Gene3D" id="2.60.120.200">
    <property type="match status" value="1"/>
</dbReference>
<dbReference type="InterPro" id="IPR008969">
    <property type="entry name" value="CarboxyPept-like_regulatory"/>
</dbReference>
<dbReference type="PROSITE" id="PS01054">
    <property type="entry name" value="TRANSALDOLASE_1"/>
    <property type="match status" value="1"/>
</dbReference>
<dbReference type="GO" id="GO:0005975">
    <property type="term" value="P:carbohydrate metabolic process"/>
    <property type="evidence" value="ECO:0007669"/>
    <property type="project" value="InterPro"/>
</dbReference>
<proteinExistence type="predicted"/>
<evidence type="ECO:0000259" key="5">
    <source>
        <dbReference type="PROSITE" id="PS51272"/>
    </source>
</evidence>
<sequence length="3685" mass="379884">MCRSLNKSALLLLIAVLVITSMGFAPAKARASTPETRYLTLKHDDFSATQDVDGTIPGKSPEKWLQRNGNAAVATDSQGRKVLRVTPNQANMTGSAFHGNMISFGKDRSFSTYFTFRMSDISTSTYSAGDGLVFSIQTLSKEAGVKGGGMGYGGMKRSFGIEFDTFANSATVAGDPLDPKAIGVNSGGTANASRGGNATTYDTSHVAVVADGNVDHSKSTTSPKGKVFPASVGGSTSNPSIIATPTAGETVPIYNFKTADTGTWASNNAFPFYNGEIYHAWIVYNGPTDTIEVYMGKNGTFDASKLKIKKSGLGLREYLEQDEAYVGFSAATGSAFENHDILKWYLNNNDLPIEPENPNYNYQVAPPLISITSTDYAVYGSTTSTTSRVITAQLKNYDGSNWSSGPYPVTFSLFKEESAKSYTITKTDGSTQVVSLKPRVDDTRVALKGESRRTNADGSSMRYATVMSDANGVATIQISNTLSTAITDSNVKAIVGDHYGNGVNGGGAYDEKPVTFAADTAPPTITSAAVDVSNPNHVKAFLSEYVLYPTDRTHPENWVAGNSSTWNANGFNVLIPDVSNPGAYVSVPATIVGGSGAPTEPLVLELASGTVVPFGYDVKLQYVKASGSLQDAAAQLVQDQTLFVDDYPFTPKGAAVVNNQARKTVEVSFNFPVRDNAVTPGSFKVYYNTGSGKTLATVTGAVSDGTDSKKLLLTLGTAIPAGATVTLDYVVPGSGGKVTNVTIDGLSAGHHTLKALTDFSVANQMAPTQAAVVADANRNKVKVVFGSEVELQGAAATLATAFKVGISSQGGLIDVSNVAIDSSDATGKTLILTLGGANLPSGGVPYGDTVTLNYNSTIVSAGVKEKNGSQRSLEWLTNFPVANQQILNVAIVSPANGSTTNNPNTVITGTSQVGSTVTVTVKDSGNHTVAGSTTVVPATGNWTFTPASPLADGTYSVTAVATDASDNKGTAASTFSVDTEAPDVDITGPANNSITNNPNTVITGTSDPGSIVTIVVKDSDNTTIAGIKTVDPVTGNWTFTPDDPLLDDTYTVTATAADGHGNTGTDTSTFTVDTIAPSIVIVSPADGSTTNNPNTVISGTSEPGSAVTIVVKNSSGTTIAGNKTVNPTTGAWTFTPNAALADDTYTVTAEATDAAGNTGTDTSTFTVDTQAPNVDITGPVNNSVTKDPNTVITGTSDPGTTVTIDVTDKDGDPVDGTLTVNPTTGNWTFTPDDPLTDGQYTVAVEANDGHGNTGTDTSTFTVDTIAPSIVIVSPADNSTTNNPNTVISGTSEPGSAVTIVVKNSSGTTIAGNKTVNPTTGAWTFTPNAALADDTYTVTAEATDAAGNTGTDTSTFTVDTQAPNVDITGPVNNSVTNNPNTVITGTSDPGTTVTIDVTDKDGDPVDGTLTVNPTTGNWTFTPDDPLTDGQYTVAVEANDGHGNTGTDTSTFTVDTIAPSIVIVSPADNSTTNNPNTIISGTSEPGSAVTIVVKNSSGTTIAGNKAVNATTGAWTFTPSAALADDTYTVTAEATDAAGNTGTDTSTFTVDTQAPNVDITGPVNNSVTKDPDTVITGTSDPGTTVTIVVTDKDGDPVDGTLTVNPTTGNWTFTPDDPLTDGEYTVAVEANDGHGNTGTDTSTFTVDTVAPSIVIVSPADNSTTNNPNTVISGTSEPGSAVTIVVKNSSGTTIAGNKAVNATTGAWTFTPNAALADDTYTVTAEATDAAGNTGTDTSTFTVDTQAPNVDITGPTNNSVTKDPDTVITGTSDPGTTVTIVVTDKDGDPVDGTLTVNPTTGNWTFTPDDPLTDGEYTVAVEANDGHGNTGSDTSTFTVDTVAPSIVIVSPADNSTTNNPNTVISGTSEPGSAVTIVVKNSSGTTIAGNKAVNATTGNWTFTPNAALADDTYTVTAEATDAAGNTGTDTSTFTVDTQAPNVDITGPVNNSVTKDPDTVITGTSDPDTTVTIVVTDKDGDPVDGTLTVNPTTGNWTFTPDDPLTDGEYTVAVEANDGHGNTGTDTSTFTVDTVAPSIVIVSPADNSTTNNPNTVISGTSEPGSAVTIVVKNSSGTTIAGNKTVNATTGAWTFTPTNPLADDTYTVTAEATDVAGNTGTDTSTFTVDTQAPNVDITGPVNNSVTKDPDTVITGTSDPDTTVTIVVTDKDGDPVDGTLTVNPTTGNWTFTPDDPLTDGEYTVAVEANDGHGNTGTDTSTFTVDTVAPSIVIVSPADNSTTNNPNTVISGTSEPGSAVTIVVKNSSGTTIAGNKTVNATTGAWTFTPTNPLADDTYTVTAEATDVAGNTGTDTSTFTVNTQAPNVDITGPADNSVTNNPGTVVTGTSDTGTTVTVVVKDSGDNPVDGTLVVDSVTGNWTFEPSDPLPDEEYTVTVEATDSHGNTGTDTSTFTVNTNRPNVDITGPADNSVTNNPGTVVTGTSDPGTTVTIVVKDSGGHPVAGTLDTDSSTGNWTFEPSDPLPDEEYTVTVEATDSHGNTGTDTSTFTVNTNKPNVDITGPADNSVTNNPGTVVTGTSDPGTTVTIVVKDSGGHPVAGTLDTDSSTGNWTFEPSDPLPDEEYTVTVEATDSHGNTGTDTITFTVDTNKPNVAVVSPSNGSTTNNPGTVITGTSEKGSDVSVTVNGGTVTGSLSVNTNTGNWTFTPDAPLADGSYTVVANAIDEAGNTGTATSAFTVDTQAPNVDITGPANNSVTKDPNTVITGTSDPGTTVTIVVKDNSGITVDGTPTVDLVSGNWTFTPNGTTGFADGTYTVTVEATDANGNTGTDTSTFTVDTQAPNVAIVSPANDSTTNNRSTVITGTSEPGSQVTVIVTVGNSTVAGHLAVTSATGNWTFTPNTPLADGTYTVTAEATDAAGNVADTESTFKVKVTYFITLIPSPAMLVADGHSISVLTAKVTDSAGNLVSGIDVDFSAVIQGTSTPKGRFVDAAGQVLGTPRATTVNGVATIRFQSESIHSVVSVNVDIKAAVHDTVHDIHAESTITVVFEPAVVSGIITDGANHQPLAGVTVTLLDANDQPIPGRTAVTDEDGRYTLPITEGNQTYKVQVSKTVGTGSSAVVVTYVQEVAVNDGISGLGQQFVSDQTIAGIIGGKRPDGSMQPIDFGSFVGNNNGGANPGFGMFLKDGAEYVSSSGGTVDVPGESDGFSINGQGVFVAGGLTAGKTYELQVRYYYDVRNGNGSVTREFIVIAKKTVTVSVSGEMNINEELIDPFGVITDSVTHAIIPNAHVVLKYADTARNRSKGITPGTTVLLPTLAGFEPANNANPQNSSSTGNYAFMVYGNTDYVIEATATGYQKYRSTVISVEQDIVRWDFEMNPVVTTPGGGGGGPIIFPPVDPEEPVTEKVVADITVNIAVERSTYEEGSEAPVVILYKNEADKPLAAGQLKVTLPDNVTVIDADGGKVTGNVIVWEVKDLAAGQIVSHRIRVKFPNIDAVEKVVTLKAEFVVDGELLHPENAKSSVKALVFSNRYGNERHTRFVMGYPDLMFKPEKSLTRAELATIIAHLLGEYDSGTTKNYSDVSNKFWAYKYIQTVTRHGIFSGYPDGSFHPNDPVSREELAVVMAKYLQLDVAKPIESRFGDAKGRWSSPYIEALNRNSLISGYPDGSFRPGNNIPRLEAVTMIDRMLFRGPLTNVSPSFPDVLKSNWGFGYVEEASRSHESTRNPDGSEVFVKSIEDNLQ</sequence>
<dbReference type="Pfam" id="PF00395">
    <property type="entry name" value="SLH"/>
    <property type="match status" value="2"/>
</dbReference>
<dbReference type="InterPro" id="IPR013320">
    <property type="entry name" value="ConA-like_dom_sf"/>
</dbReference>
<dbReference type="Pfam" id="PF19077">
    <property type="entry name" value="Big_13"/>
    <property type="match status" value="21"/>
</dbReference>
<dbReference type="SUPFAM" id="SSF49373">
    <property type="entry name" value="Invasin/intimin cell-adhesion fragments"/>
    <property type="match status" value="1"/>
</dbReference>
<feature type="region of interest" description="Disordered" evidence="2">
    <location>
        <begin position="1159"/>
        <end position="1199"/>
    </location>
</feature>
<dbReference type="InterPro" id="IPR001220">
    <property type="entry name" value="Legume_lectin_dom"/>
</dbReference>
<evidence type="ECO:0000313" key="6">
    <source>
        <dbReference type="EMBL" id="RIE01315.1"/>
    </source>
</evidence>
<feature type="region of interest" description="Disordered" evidence="2">
    <location>
        <begin position="3661"/>
        <end position="3685"/>
    </location>
</feature>
<feature type="compositionally biased region" description="Polar residues" evidence="2">
    <location>
        <begin position="2603"/>
        <end position="2622"/>
    </location>
</feature>
<evidence type="ECO:0000256" key="1">
    <source>
        <dbReference type="ARBA" id="ARBA00022737"/>
    </source>
</evidence>
<evidence type="ECO:0000313" key="7">
    <source>
        <dbReference type="Proteomes" id="UP000266340"/>
    </source>
</evidence>
<dbReference type="NCBIfam" id="NF033510">
    <property type="entry name" value="Ca_tandemer"/>
    <property type="match status" value="21"/>
</dbReference>
<dbReference type="GO" id="GO:0030246">
    <property type="term" value="F:carbohydrate binding"/>
    <property type="evidence" value="ECO:0007669"/>
    <property type="project" value="InterPro"/>
</dbReference>
<keyword evidence="1" id="KW-0677">Repeat</keyword>
<feature type="compositionally biased region" description="Polar residues" evidence="2">
    <location>
        <begin position="1179"/>
        <end position="1199"/>
    </location>
</feature>
<dbReference type="SUPFAM" id="SSF49464">
    <property type="entry name" value="Carboxypeptidase regulatory domain-like"/>
    <property type="match status" value="2"/>
</dbReference>
<evidence type="ECO:0008006" key="8">
    <source>
        <dbReference type="Google" id="ProtNLM"/>
    </source>
</evidence>
<feature type="compositionally biased region" description="Polar residues" evidence="2">
    <location>
        <begin position="1382"/>
        <end position="1394"/>
    </location>
</feature>
<dbReference type="SUPFAM" id="SSF49899">
    <property type="entry name" value="Concanavalin A-like lectins/glucanases"/>
    <property type="match status" value="1"/>
</dbReference>
<dbReference type="Gene3D" id="2.60.40.10">
    <property type="entry name" value="Immunoglobulins"/>
    <property type="match status" value="22"/>
</dbReference>
<feature type="domain" description="HYR" evidence="4">
    <location>
        <begin position="2691"/>
        <end position="2785"/>
    </location>
</feature>
<evidence type="ECO:0000256" key="3">
    <source>
        <dbReference type="SAM" id="SignalP"/>
    </source>
</evidence>
<feature type="region of interest" description="Disordered" evidence="2">
    <location>
        <begin position="2387"/>
        <end position="2472"/>
    </location>
</feature>
<feature type="domain" description="SLH" evidence="5">
    <location>
        <begin position="3519"/>
        <end position="3582"/>
    </location>
</feature>
<keyword evidence="7" id="KW-1185">Reference proteome</keyword>
<evidence type="ECO:0000256" key="2">
    <source>
        <dbReference type="SAM" id="MobiDB-lite"/>
    </source>
</evidence>
<dbReference type="InterPro" id="IPR008964">
    <property type="entry name" value="Invasin/intimin_cell_adhesion"/>
</dbReference>
<feature type="region of interest" description="Disordered" evidence="2">
    <location>
        <begin position="2484"/>
        <end position="2567"/>
    </location>
</feature>